<protein>
    <submittedName>
        <fullName evidence="2">Uncharacterized protein</fullName>
    </submittedName>
</protein>
<dbReference type="RefSeq" id="WP_092409517.1">
    <property type="nucleotide sequence ID" value="NZ_FOVF01000026.1"/>
</dbReference>
<reference evidence="2 3" key="1">
    <citation type="submission" date="2016-10" db="EMBL/GenBank/DDBJ databases">
        <authorList>
            <person name="de Groot N.N."/>
        </authorList>
    </citation>
    <scope>NUCLEOTIDE SEQUENCE [LARGE SCALE GENOMIC DNA]</scope>
    <source>
        <strain evidence="2 3">CGMCC 1.7659</strain>
    </source>
</reference>
<keyword evidence="1" id="KW-0732">Signal</keyword>
<accession>A0A1I4ZKR5</accession>
<evidence type="ECO:0000313" key="2">
    <source>
        <dbReference type="EMBL" id="SFN50550.1"/>
    </source>
</evidence>
<organism evidence="2 3">
    <name type="scientific">Dokdonella immobilis</name>
    <dbReference type="NCBI Taxonomy" id="578942"/>
    <lineage>
        <taxon>Bacteria</taxon>
        <taxon>Pseudomonadati</taxon>
        <taxon>Pseudomonadota</taxon>
        <taxon>Gammaproteobacteria</taxon>
        <taxon>Lysobacterales</taxon>
        <taxon>Rhodanobacteraceae</taxon>
        <taxon>Dokdonella</taxon>
    </lineage>
</organism>
<evidence type="ECO:0000313" key="3">
    <source>
        <dbReference type="Proteomes" id="UP000198575"/>
    </source>
</evidence>
<dbReference type="AlphaFoldDB" id="A0A1I4ZKR5"/>
<evidence type="ECO:0000256" key="1">
    <source>
        <dbReference type="SAM" id="SignalP"/>
    </source>
</evidence>
<sequence length="204" mass="21723">MQRRDFARTLLLGAGAVCTLAAPVSRTALAAGTKARLHAMLARERGQTGRTRWQPIDSCRSSTCAVASRIRVDIESIAFTPTLRPLVVDAMLDTHAGLRPFRIASFQPDSHSPASKPFSFEIERSGLAGFRGELGGTEGNALRIGSVAALGSARPVLDPGRYMLAFAESARDIDPGVLSASGFDVHQAPSPIARLIFTVREPAV</sequence>
<feature type="signal peptide" evidence="1">
    <location>
        <begin position="1"/>
        <end position="30"/>
    </location>
</feature>
<name>A0A1I4ZKR5_9GAMM</name>
<dbReference type="Proteomes" id="UP000198575">
    <property type="component" value="Unassembled WGS sequence"/>
</dbReference>
<keyword evidence="3" id="KW-1185">Reference proteome</keyword>
<dbReference type="STRING" id="578942.SAMN05216289_12650"/>
<feature type="chain" id="PRO_5011476302" evidence="1">
    <location>
        <begin position="31"/>
        <end position="204"/>
    </location>
</feature>
<gene>
    <name evidence="2" type="ORF">SAMN05216289_12650</name>
</gene>
<dbReference type="EMBL" id="FOVF01000026">
    <property type="protein sequence ID" value="SFN50550.1"/>
    <property type="molecule type" value="Genomic_DNA"/>
</dbReference>
<proteinExistence type="predicted"/>